<evidence type="ECO:0000256" key="1">
    <source>
        <dbReference type="ARBA" id="ARBA00023002"/>
    </source>
</evidence>
<evidence type="ECO:0000259" key="4">
    <source>
        <dbReference type="Pfam" id="PF02826"/>
    </source>
</evidence>
<dbReference type="AlphaFoldDB" id="A0A8H7SH94"/>
<dbReference type="SUPFAM" id="SSF51735">
    <property type="entry name" value="NAD(P)-binding Rossmann-fold domains"/>
    <property type="match status" value="1"/>
</dbReference>
<reference evidence="5 6" key="1">
    <citation type="submission" date="2020-12" db="EMBL/GenBank/DDBJ databases">
        <title>Metabolic potential, ecology and presence of endohyphal bacteria is reflected in genomic diversity of Mucoromycotina.</title>
        <authorList>
            <person name="Muszewska A."/>
            <person name="Okrasinska A."/>
            <person name="Steczkiewicz K."/>
            <person name="Drgas O."/>
            <person name="Orlowska M."/>
            <person name="Perlinska-Lenart U."/>
            <person name="Aleksandrzak-Piekarczyk T."/>
            <person name="Szatraj K."/>
            <person name="Zielenkiewicz U."/>
            <person name="Pilsyk S."/>
            <person name="Malc E."/>
            <person name="Mieczkowski P."/>
            <person name="Kruszewska J.S."/>
            <person name="Biernat P."/>
            <person name="Pawlowska J."/>
        </authorList>
    </citation>
    <scope>NUCLEOTIDE SEQUENCE [LARGE SCALE GENOMIC DNA]</scope>
    <source>
        <strain evidence="5 6">CBS 142.35</strain>
    </source>
</reference>
<dbReference type="SUPFAM" id="SSF52283">
    <property type="entry name" value="Formate/glycerate dehydrogenase catalytic domain-like"/>
    <property type="match status" value="1"/>
</dbReference>
<dbReference type="Pfam" id="PF02826">
    <property type="entry name" value="2-Hacid_dh_C"/>
    <property type="match status" value="1"/>
</dbReference>
<proteinExistence type="inferred from homology"/>
<keyword evidence="1 2" id="KW-0560">Oxidoreductase</keyword>
<organism evidence="5 6">
    <name type="scientific">Circinella minor</name>
    <dbReference type="NCBI Taxonomy" id="1195481"/>
    <lineage>
        <taxon>Eukaryota</taxon>
        <taxon>Fungi</taxon>
        <taxon>Fungi incertae sedis</taxon>
        <taxon>Mucoromycota</taxon>
        <taxon>Mucoromycotina</taxon>
        <taxon>Mucoromycetes</taxon>
        <taxon>Mucorales</taxon>
        <taxon>Lichtheimiaceae</taxon>
        <taxon>Circinella</taxon>
    </lineage>
</organism>
<evidence type="ECO:0000259" key="3">
    <source>
        <dbReference type="Pfam" id="PF00389"/>
    </source>
</evidence>
<dbReference type="GO" id="GO:0005829">
    <property type="term" value="C:cytosol"/>
    <property type="evidence" value="ECO:0007669"/>
    <property type="project" value="TreeGrafter"/>
</dbReference>
<dbReference type="GO" id="GO:0008465">
    <property type="term" value="F:hydroxypyruvate reductase (NADH) activity"/>
    <property type="evidence" value="ECO:0007669"/>
    <property type="project" value="TreeGrafter"/>
</dbReference>
<name>A0A8H7SH94_9FUNG</name>
<dbReference type="FunFam" id="3.40.50.720:FF:000026">
    <property type="entry name" value="Glyoxylate/hydroxypyruvate reductase B"/>
    <property type="match status" value="1"/>
</dbReference>
<dbReference type="InterPro" id="IPR050223">
    <property type="entry name" value="D-isomer_2-hydroxyacid_DH"/>
</dbReference>
<dbReference type="GO" id="GO:0051287">
    <property type="term" value="F:NAD binding"/>
    <property type="evidence" value="ECO:0007669"/>
    <property type="project" value="InterPro"/>
</dbReference>
<dbReference type="Gene3D" id="3.40.50.720">
    <property type="entry name" value="NAD(P)-binding Rossmann-like Domain"/>
    <property type="match status" value="2"/>
</dbReference>
<dbReference type="PANTHER" id="PTHR10996:SF277">
    <property type="entry name" value="GLYOXYLATE REDUCTASE_HYDROXYPYRUVATE REDUCTASE"/>
    <property type="match status" value="1"/>
</dbReference>
<dbReference type="InterPro" id="IPR036291">
    <property type="entry name" value="NAD(P)-bd_dom_sf"/>
</dbReference>
<protein>
    <recommendedName>
        <fullName evidence="7">Glyoxylate reductase/hydroxypyruvate reductase</fullName>
    </recommendedName>
</protein>
<dbReference type="OrthoDB" id="9991913at2759"/>
<dbReference type="Proteomes" id="UP000646827">
    <property type="component" value="Unassembled WGS sequence"/>
</dbReference>
<evidence type="ECO:0000256" key="2">
    <source>
        <dbReference type="RuleBase" id="RU003719"/>
    </source>
</evidence>
<comment type="caution">
    <text evidence="5">The sequence shown here is derived from an EMBL/GenBank/DDBJ whole genome shotgun (WGS) entry which is preliminary data.</text>
</comment>
<sequence>MPFKVVATRILPPESQAHLEAQNYDLVQWKEDSVMPRDELLKQVKGALFLRILGYTHADALICLLTDRIDSELLDAAGPQLKVVATMSVGFDHVDVEELNKRKIPLGYTPDVLTDATADLTVLLTLAAARRMKEGMNAASQGEWGAWRPTWLCGAQFTGKTLGIIGMGRIGEAVAHRLKPFGVSRILYWGRREKPELKERLPSAEFKSELSDVLSEADFVIVCCALTPETKEMFNYEAFKKMKKNTVFVNTARGGIVQQDDLTRALEENLIASAGLDVTSPEPLDPSHKLYQLPNCIILPHIDFPTFSISASATFETRERMASMCLENIHAALNSHTMPYKL</sequence>
<feature type="domain" description="D-isomer specific 2-hydroxyacid dehydrogenase catalytic" evidence="3">
    <location>
        <begin position="8"/>
        <end position="339"/>
    </location>
</feature>
<dbReference type="PANTHER" id="PTHR10996">
    <property type="entry name" value="2-HYDROXYACID DEHYDROGENASE-RELATED"/>
    <property type="match status" value="1"/>
</dbReference>
<gene>
    <name evidence="5" type="ORF">INT45_009119</name>
</gene>
<accession>A0A8H7SH94</accession>
<dbReference type="InterPro" id="IPR006140">
    <property type="entry name" value="D-isomer_DH_NAD-bd"/>
</dbReference>
<evidence type="ECO:0000313" key="5">
    <source>
        <dbReference type="EMBL" id="KAG2228073.1"/>
    </source>
</evidence>
<comment type="similarity">
    <text evidence="2">Belongs to the D-isomer specific 2-hydroxyacid dehydrogenase family.</text>
</comment>
<evidence type="ECO:0000313" key="6">
    <source>
        <dbReference type="Proteomes" id="UP000646827"/>
    </source>
</evidence>
<dbReference type="Pfam" id="PF00389">
    <property type="entry name" value="2-Hacid_dh"/>
    <property type="match status" value="1"/>
</dbReference>
<dbReference type="CDD" id="cd05301">
    <property type="entry name" value="GDH"/>
    <property type="match status" value="1"/>
</dbReference>
<keyword evidence="6" id="KW-1185">Reference proteome</keyword>
<dbReference type="EMBL" id="JAEPRB010000002">
    <property type="protein sequence ID" value="KAG2228073.1"/>
    <property type="molecule type" value="Genomic_DNA"/>
</dbReference>
<evidence type="ECO:0008006" key="7">
    <source>
        <dbReference type="Google" id="ProtNLM"/>
    </source>
</evidence>
<dbReference type="InterPro" id="IPR006139">
    <property type="entry name" value="D-isomer_2_OHA_DH_cat_dom"/>
</dbReference>
<dbReference type="GO" id="GO:0030267">
    <property type="term" value="F:glyoxylate reductase (NADPH) activity"/>
    <property type="evidence" value="ECO:0007669"/>
    <property type="project" value="TreeGrafter"/>
</dbReference>
<feature type="domain" description="D-isomer specific 2-hydroxyacid dehydrogenase NAD-binding" evidence="4">
    <location>
        <begin position="124"/>
        <end position="302"/>
    </location>
</feature>